<keyword evidence="3" id="KW-1185">Reference proteome</keyword>
<gene>
    <name evidence="2" type="ORF">ABL78_7729</name>
</gene>
<evidence type="ECO:0000313" key="2">
    <source>
        <dbReference type="EMBL" id="KPI83239.1"/>
    </source>
</evidence>
<sequence>MPVEDVQESRRYRAVLKPLRRSAGREVSVSSASVLSDGAGNDGALDIPSRRFIFSGDVAQWWVDEEAAGVGSYYNPYRCVLPRENAAALKWRSRPFQELLSMDRSRVDDHSNVGASVVRNPGAPMGVPLWNAATTSTPQRPPAAPSVVSDLEQRLTEHLGGSTMTATVLPPREQLRARRLWKQGGANEATVPRAEPRNLEREHGPMTRGRGDGRRQSADTHDALAFLRYGISEADVLAESRRSRFECQPSRPATASSAARVARHTAPVLSTSQSPSWGCANGIRRFQRTTAAAPITEVVGEAPRAGSADVLRRSDAKAQRGE</sequence>
<evidence type="ECO:0000313" key="3">
    <source>
        <dbReference type="Proteomes" id="UP000038009"/>
    </source>
</evidence>
<evidence type="ECO:0000256" key="1">
    <source>
        <dbReference type="SAM" id="MobiDB-lite"/>
    </source>
</evidence>
<feature type="region of interest" description="Disordered" evidence="1">
    <location>
        <begin position="184"/>
        <end position="217"/>
    </location>
</feature>
<dbReference type="OrthoDB" id="266281at2759"/>
<name>A0A0N0P2Q8_LEPSE</name>
<organism evidence="2 3">
    <name type="scientific">Leptomonas seymouri</name>
    <dbReference type="NCBI Taxonomy" id="5684"/>
    <lineage>
        <taxon>Eukaryota</taxon>
        <taxon>Discoba</taxon>
        <taxon>Euglenozoa</taxon>
        <taxon>Kinetoplastea</taxon>
        <taxon>Metakinetoplastina</taxon>
        <taxon>Trypanosomatida</taxon>
        <taxon>Trypanosomatidae</taxon>
        <taxon>Leishmaniinae</taxon>
        <taxon>Leptomonas</taxon>
    </lineage>
</organism>
<protein>
    <submittedName>
        <fullName evidence="2">Uncharacterized protein</fullName>
    </submittedName>
</protein>
<dbReference type="VEuPathDB" id="TriTrypDB:Lsey_0409_0010"/>
<accession>A0A0N0P2Q8</accession>
<reference evidence="2 3" key="1">
    <citation type="journal article" date="2015" name="PLoS Pathog.">
        <title>Leptomonas seymouri: Adaptations to the Dixenous Life Cycle Analyzed by Genome Sequencing, Transcriptome Profiling and Co-infection with Leishmania donovani.</title>
        <authorList>
            <person name="Kraeva N."/>
            <person name="Butenko A."/>
            <person name="Hlavacova J."/>
            <person name="Kostygov A."/>
            <person name="Myskova J."/>
            <person name="Grybchuk D."/>
            <person name="Lestinova T."/>
            <person name="Votypka J."/>
            <person name="Volf P."/>
            <person name="Opperdoes F."/>
            <person name="Flegontov P."/>
            <person name="Lukes J."/>
            <person name="Yurchenko V."/>
        </authorList>
    </citation>
    <scope>NUCLEOTIDE SEQUENCE [LARGE SCALE GENOMIC DNA]</scope>
    <source>
        <strain evidence="2 3">ATCC 30220</strain>
    </source>
</reference>
<feature type="compositionally biased region" description="Basic and acidic residues" evidence="1">
    <location>
        <begin position="194"/>
        <end position="217"/>
    </location>
</feature>
<proteinExistence type="predicted"/>
<dbReference type="Proteomes" id="UP000038009">
    <property type="component" value="Unassembled WGS sequence"/>
</dbReference>
<feature type="region of interest" description="Disordered" evidence="1">
    <location>
        <begin position="303"/>
        <end position="322"/>
    </location>
</feature>
<feature type="compositionally biased region" description="Basic and acidic residues" evidence="1">
    <location>
        <begin position="310"/>
        <end position="322"/>
    </location>
</feature>
<comment type="caution">
    <text evidence="2">The sequence shown here is derived from an EMBL/GenBank/DDBJ whole genome shotgun (WGS) entry which is preliminary data.</text>
</comment>
<dbReference type="AlphaFoldDB" id="A0A0N0P2Q8"/>
<dbReference type="EMBL" id="LJSK01000409">
    <property type="protein sequence ID" value="KPI83239.1"/>
    <property type="molecule type" value="Genomic_DNA"/>
</dbReference>